<accession>A0AAD0V9Z1</accession>
<dbReference type="AlphaFoldDB" id="A0AAD0V9Z1"/>
<geneLocation type="plasmid" evidence="2">
    <name>pmppla107</name>
</geneLocation>
<sequence>MHQITFRVSLAESSYYFFQAENEPALRDRLSQDRFWRQHAPENILVEPVLGDRRGILGEVMNTMPESWRYNWCESGFCSCMGCSNISGSLRGLGFTKEDWLEWCAANPDPRPPVDHEAMEEALFRALSTKH</sequence>
<evidence type="ECO:0000313" key="2">
    <source>
        <dbReference type="Proteomes" id="UP000006426"/>
    </source>
</evidence>
<gene>
    <name evidence="1" type="ORF">PLA107_032580</name>
</gene>
<protein>
    <submittedName>
        <fullName evidence="1">Uncharacterized protein</fullName>
    </submittedName>
</protein>
<reference evidence="1 2" key="1">
    <citation type="journal article" date="2011" name="PLoS Pathog.">
        <title>Dynamic evolution of pathogenicity revealed by sequencing and comparative genomics of 19 Pseudomonas syringae isolates.</title>
        <authorList>
            <person name="Baltrus D.A."/>
            <person name="Nishimura M.T."/>
            <person name="Romanchuk A."/>
            <person name="Chang J.H."/>
            <person name="Mukhtar M.S."/>
            <person name="Cherkis K."/>
            <person name="Roach J."/>
            <person name="Grant S.R."/>
            <person name="Jones C.D."/>
            <person name="Dangl J.L."/>
        </authorList>
    </citation>
    <scope>NUCLEOTIDE SEQUENCE [LARGE SCALE GENOMIC DNA]</scope>
    <source>
        <strain evidence="1 2">M301315</strain>
    </source>
</reference>
<dbReference type="RefSeq" id="WP_005741714.1">
    <property type="nucleotide sequence ID" value="NZ_CP031226.1"/>
</dbReference>
<proteinExistence type="predicted"/>
<keyword evidence="1" id="KW-0614">Plasmid</keyword>
<organism evidence="1 2">
    <name type="scientific">Pseudomonas amygdali pv. lachrymans str. M301315</name>
    <dbReference type="NCBI Taxonomy" id="629260"/>
    <lineage>
        <taxon>Bacteria</taxon>
        <taxon>Pseudomonadati</taxon>
        <taxon>Pseudomonadota</taxon>
        <taxon>Gammaproteobacteria</taxon>
        <taxon>Pseudomonadales</taxon>
        <taxon>Pseudomonadaceae</taxon>
        <taxon>Pseudomonas</taxon>
        <taxon>Pseudomonas amygdali</taxon>
    </lineage>
</organism>
<name>A0AAD0V9Z1_PSEAV</name>
<dbReference type="GeneID" id="39474367"/>
<dbReference type="Proteomes" id="UP000006426">
    <property type="component" value="Plasmid pmppla107"/>
</dbReference>
<dbReference type="EMBL" id="CP031226">
    <property type="protein sequence ID" value="AXH59964.1"/>
    <property type="molecule type" value="Genomic_DNA"/>
</dbReference>
<evidence type="ECO:0000313" key="1">
    <source>
        <dbReference type="EMBL" id="AXH59964.1"/>
    </source>
</evidence>